<dbReference type="PANTHER" id="PTHR46401">
    <property type="entry name" value="GLYCOSYLTRANSFERASE WBBK-RELATED"/>
    <property type="match status" value="1"/>
</dbReference>
<dbReference type="STRING" id="477690.SAMN05216474_1263"/>
<dbReference type="GO" id="GO:0016757">
    <property type="term" value="F:glycosyltransferase activity"/>
    <property type="evidence" value="ECO:0007669"/>
    <property type="project" value="TreeGrafter"/>
</dbReference>
<evidence type="ECO:0000313" key="2">
    <source>
        <dbReference type="EMBL" id="SFT55119.1"/>
    </source>
</evidence>
<organism evidence="2 3">
    <name type="scientific">Lishizhenia tianjinensis</name>
    <dbReference type="NCBI Taxonomy" id="477690"/>
    <lineage>
        <taxon>Bacteria</taxon>
        <taxon>Pseudomonadati</taxon>
        <taxon>Bacteroidota</taxon>
        <taxon>Flavobacteriia</taxon>
        <taxon>Flavobacteriales</taxon>
        <taxon>Crocinitomicaceae</taxon>
        <taxon>Lishizhenia</taxon>
    </lineage>
</organism>
<accession>A0A1I6YXE2</accession>
<keyword evidence="3" id="KW-1185">Reference proteome</keyword>
<proteinExistence type="predicted"/>
<dbReference type="CDD" id="cd03801">
    <property type="entry name" value="GT4_PimA-like"/>
    <property type="match status" value="1"/>
</dbReference>
<evidence type="ECO:0000256" key="1">
    <source>
        <dbReference type="ARBA" id="ARBA00022679"/>
    </source>
</evidence>
<evidence type="ECO:0000313" key="3">
    <source>
        <dbReference type="Proteomes" id="UP000236454"/>
    </source>
</evidence>
<dbReference type="EMBL" id="FPAS01000001">
    <property type="protein sequence ID" value="SFT55119.1"/>
    <property type="molecule type" value="Genomic_DNA"/>
</dbReference>
<dbReference type="Proteomes" id="UP000236454">
    <property type="component" value="Unassembled WGS sequence"/>
</dbReference>
<dbReference type="Pfam" id="PF13692">
    <property type="entry name" value="Glyco_trans_1_4"/>
    <property type="match status" value="1"/>
</dbReference>
<dbReference type="AlphaFoldDB" id="A0A1I6YXE2"/>
<dbReference type="GO" id="GO:0009103">
    <property type="term" value="P:lipopolysaccharide biosynthetic process"/>
    <property type="evidence" value="ECO:0007669"/>
    <property type="project" value="TreeGrafter"/>
</dbReference>
<dbReference type="Gene3D" id="3.40.50.2000">
    <property type="entry name" value="Glycogen Phosphorylase B"/>
    <property type="match status" value="2"/>
</dbReference>
<name>A0A1I6YXE2_9FLAO</name>
<protein>
    <submittedName>
        <fullName evidence="2">Sugar transferase, PEP-CTERM/EpsH1 system associated</fullName>
    </submittedName>
</protein>
<dbReference type="SUPFAM" id="SSF53756">
    <property type="entry name" value="UDP-Glycosyltransferase/glycogen phosphorylase"/>
    <property type="match status" value="1"/>
</dbReference>
<keyword evidence="1 2" id="KW-0808">Transferase</keyword>
<reference evidence="2 3" key="1">
    <citation type="submission" date="2016-10" db="EMBL/GenBank/DDBJ databases">
        <authorList>
            <person name="de Groot N.N."/>
        </authorList>
    </citation>
    <scope>NUCLEOTIDE SEQUENCE [LARGE SCALE GENOMIC DNA]</scope>
    <source>
        <strain evidence="2 3">CGMCC 1.7005</strain>
    </source>
</reference>
<sequence length="392" mass="45057">MNSSATHKEKLVVLTSRFPYPLEKGDKLRAYYQMIELAKVYDIHLLALTEIELKDEWIKEVEKYCKAIHVFKLNKVQKLFGTALQLLTNKPFQVGYFTNYGVKKQINQLLKAIEPDHIYCQLVRPAEYVKNYHACPKTIDYMDALSKGIHRRIALAPWYKRPFFKAEYQRLRNYEHKIFDYFEHHSIITAQDREMIFHKDRNEIAIIPNGVSPSFFNFQHKEEPTKDLVFTGNLSYPPNIEASLYLGQHIMPALPKLSLQISGANPVQEIKALENKQIEVTGWVDDIRTAYASAKIFVAPMFIGTGLQNKLLEAMAMGLPCITTTLANNALGAKDKHSILIANTEAEFIAAVETLLTDNTLYQHIQGNARTFVNNNFNWHSSSMRLIDLMKS</sequence>
<dbReference type="PANTHER" id="PTHR46401:SF2">
    <property type="entry name" value="GLYCOSYLTRANSFERASE WBBK-RELATED"/>
    <property type="match status" value="1"/>
</dbReference>
<gene>
    <name evidence="2" type="ORF">SAMN05216474_1263</name>
</gene>